<evidence type="ECO:0000313" key="2">
    <source>
        <dbReference type="Proteomes" id="UP001501752"/>
    </source>
</evidence>
<sequence length="92" mass="10336">MRAAAPGTLLFAARQAQKRAREEPGMVWTWRYETADGAVVTPAGGAEEFSSQGDAESWIGEEWKRLLDEGIDRVVLLEDEREIYPMSLHEAE</sequence>
<reference evidence="2" key="1">
    <citation type="journal article" date="2019" name="Int. J. Syst. Evol. Microbiol.">
        <title>The Global Catalogue of Microorganisms (GCM) 10K type strain sequencing project: providing services to taxonomists for standard genome sequencing and annotation.</title>
        <authorList>
            <consortium name="The Broad Institute Genomics Platform"/>
            <consortium name="The Broad Institute Genome Sequencing Center for Infectious Disease"/>
            <person name="Wu L."/>
            <person name="Ma J."/>
        </authorList>
    </citation>
    <scope>NUCLEOTIDE SEQUENCE [LARGE SCALE GENOMIC DNA]</scope>
    <source>
        <strain evidence="2">JCM 13006</strain>
    </source>
</reference>
<accession>A0ABP9DLN8</accession>
<keyword evidence="2" id="KW-1185">Reference proteome</keyword>
<dbReference type="EMBL" id="BAABIS010000001">
    <property type="protein sequence ID" value="GAA4845811.1"/>
    <property type="molecule type" value="Genomic_DNA"/>
</dbReference>
<comment type="caution">
    <text evidence="1">The sequence shown here is derived from an EMBL/GenBank/DDBJ whole genome shotgun (WGS) entry which is preliminary data.</text>
</comment>
<evidence type="ECO:0000313" key="1">
    <source>
        <dbReference type="EMBL" id="GAA4845811.1"/>
    </source>
</evidence>
<proteinExistence type="predicted"/>
<dbReference type="Proteomes" id="UP001501752">
    <property type="component" value="Unassembled WGS sequence"/>
</dbReference>
<protein>
    <submittedName>
        <fullName evidence="1">Uncharacterized protein</fullName>
    </submittedName>
</protein>
<organism evidence="1 2">
    <name type="scientific">Kitasatospora terrestris</name>
    <dbReference type="NCBI Taxonomy" id="258051"/>
    <lineage>
        <taxon>Bacteria</taxon>
        <taxon>Bacillati</taxon>
        <taxon>Actinomycetota</taxon>
        <taxon>Actinomycetes</taxon>
        <taxon>Kitasatosporales</taxon>
        <taxon>Streptomycetaceae</taxon>
        <taxon>Kitasatospora</taxon>
    </lineage>
</organism>
<gene>
    <name evidence="1" type="ORF">GCM10023235_22970</name>
</gene>
<name>A0ABP9DLN8_9ACTN</name>